<dbReference type="Proteomes" id="UP000295678">
    <property type="component" value="Unassembled WGS sequence"/>
</dbReference>
<dbReference type="InterPro" id="IPR014105">
    <property type="entry name" value="Carotenoid/retinoid_OxRdtase"/>
</dbReference>
<dbReference type="SUPFAM" id="SSF51905">
    <property type="entry name" value="FAD/NAD(P)-binding domain"/>
    <property type="match status" value="1"/>
</dbReference>
<protein>
    <submittedName>
        <fullName evidence="8">1-hydroxycarotenoid 3,4-desaturase</fullName>
    </submittedName>
</protein>
<dbReference type="PANTHER" id="PTHR43734">
    <property type="entry name" value="PHYTOENE DESATURASE"/>
    <property type="match status" value="1"/>
</dbReference>
<dbReference type="EMBL" id="SMAK01000014">
    <property type="protein sequence ID" value="TCT04935.1"/>
    <property type="molecule type" value="Genomic_DNA"/>
</dbReference>
<dbReference type="InterPro" id="IPR054841">
    <property type="entry name" value="carotdesatCrtD"/>
</dbReference>
<dbReference type="NCBIfam" id="NF045637">
    <property type="entry name" value="carotdesatCrtDProt"/>
    <property type="match status" value="1"/>
</dbReference>
<evidence type="ECO:0000256" key="4">
    <source>
        <dbReference type="ARBA" id="ARBA00023002"/>
    </source>
</evidence>
<evidence type="ECO:0000256" key="2">
    <source>
        <dbReference type="ARBA" id="ARBA00006046"/>
    </source>
</evidence>
<dbReference type="NCBIfam" id="TIGR02734">
    <property type="entry name" value="crtI_fam"/>
    <property type="match status" value="1"/>
</dbReference>
<dbReference type="InterPro" id="IPR036188">
    <property type="entry name" value="FAD/NAD-bd_sf"/>
</dbReference>
<evidence type="ECO:0000256" key="1">
    <source>
        <dbReference type="ARBA" id="ARBA00004829"/>
    </source>
</evidence>
<accession>A0A4R3M1F3</accession>
<dbReference type="OrthoDB" id="9774675at2"/>
<evidence type="ECO:0000256" key="6">
    <source>
        <dbReference type="SAM" id="MobiDB-lite"/>
    </source>
</evidence>
<keyword evidence="3 5" id="KW-0125">Carotenoid biosynthesis</keyword>
<organism evidence="8 9">
    <name type="scientific">Tepidamorphus gemmatus</name>
    <dbReference type="NCBI Taxonomy" id="747076"/>
    <lineage>
        <taxon>Bacteria</taxon>
        <taxon>Pseudomonadati</taxon>
        <taxon>Pseudomonadota</taxon>
        <taxon>Alphaproteobacteria</taxon>
        <taxon>Hyphomicrobiales</taxon>
        <taxon>Tepidamorphaceae</taxon>
        <taxon>Tepidamorphus</taxon>
    </lineage>
</organism>
<sequence length="521" mass="55026">MRSPRVIVIGAGIAGLSAALELAVHGLEVTVVERMAQSGGKMREQQVGGRQIDAGPTVLTLRDVFDELFDLAGASLEDRVPMRRASVLARHAWDGGGQIDLPDGRSAAADAIAAFAGPAEARGYLAFCAEAQRIFEALENTFIRADLPTPVGLARRFGLAGTSDLLAIRPFTPLWKVLRGHFRDARLRQLFGRYATYCGASPFRAPATLMLVAHVEQSGVWLVRGGMHRLAVAMQDLAEARGVAFRHGVSVDEIVVADGRVSGLVLDNGETIAADLVVSTADAGAYAAGCFGAAVAAACDPVPPAARSQSALTVSMLARTDGFAPAHHTVFFSTDYEAEFVDVFDRGQLPDAPTVYVCAQDRDDAGTLRADGASERLFWIINAPPNGDVRGFQQEEIDRCLTAATALMARCGLTLSWQEPPAITTPAQFAAMFPGTGGALYGRAPHGAMASFRRPGSRSRIPGLYLAGGSIHPGPGAPMAVISGRLAAEALLRDHASTRRFHPAAMPGGMSMQSATTVRTR</sequence>
<dbReference type="RefSeq" id="WP_132807744.1">
    <property type="nucleotide sequence ID" value="NZ_SMAK01000014.1"/>
</dbReference>
<dbReference type="GO" id="GO:0016491">
    <property type="term" value="F:oxidoreductase activity"/>
    <property type="evidence" value="ECO:0007669"/>
    <property type="project" value="UniProtKB-KW"/>
</dbReference>
<reference evidence="8 9" key="1">
    <citation type="submission" date="2019-03" db="EMBL/GenBank/DDBJ databases">
        <title>Genomic Encyclopedia of Type Strains, Phase IV (KMG-IV): sequencing the most valuable type-strain genomes for metagenomic binning, comparative biology and taxonomic classification.</title>
        <authorList>
            <person name="Goeker M."/>
        </authorList>
    </citation>
    <scope>NUCLEOTIDE SEQUENCE [LARGE SCALE GENOMIC DNA]</scope>
    <source>
        <strain evidence="8 9">DSM 19345</strain>
    </source>
</reference>
<comment type="pathway">
    <text evidence="1 5">Carotenoid biosynthesis.</text>
</comment>
<comment type="caution">
    <text evidence="8">The sequence shown here is derived from an EMBL/GenBank/DDBJ whole genome shotgun (WGS) entry which is preliminary data.</text>
</comment>
<gene>
    <name evidence="8" type="ORF">EDC22_11429</name>
</gene>
<dbReference type="AlphaFoldDB" id="A0A4R3M1F3"/>
<evidence type="ECO:0000313" key="8">
    <source>
        <dbReference type="EMBL" id="TCT04935.1"/>
    </source>
</evidence>
<evidence type="ECO:0000256" key="5">
    <source>
        <dbReference type="RuleBase" id="RU362075"/>
    </source>
</evidence>
<dbReference type="PANTHER" id="PTHR43734:SF7">
    <property type="entry name" value="4,4'-DIAPONEUROSPORENE OXYGENASE"/>
    <property type="match status" value="1"/>
</dbReference>
<dbReference type="GO" id="GO:0016117">
    <property type="term" value="P:carotenoid biosynthetic process"/>
    <property type="evidence" value="ECO:0007669"/>
    <property type="project" value="UniProtKB-KW"/>
</dbReference>
<evidence type="ECO:0000259" key="7">
    <source>
        <dbReference type="Pfam" id="PF01593"/>
    </source>
</evidence>
<dbReference type="Pfam" id="PF01593">
    <property type="entry name" value="Amino_oxidase"/>
    <property type="match status" value="1"/>
</dbReference>
<evidence type="ECO:0000256" key="3">
    <source>
        <dbReference type="ARBA" id="ARBA00022746"/>
    </source>
</evidence>
<name>A0A4R3M1F3_9HYPH</name>
<evidence type="ECO:0000313" key="9">
    <source>
        <dbReference type="Proteomes" id="UP000295678"/>
    </source>
</evidence>
<comment type="similarity">
    <text evidence="2 5">Belongs to the carotenoid/retinoid oxidoreductase family.</text>
</comment>
<dbReference type="InterPro" id="IPR002937">
    <property type="entry name" value="Amino_oxidase"/>
</dbReference>
<proteinExistence type="inferred from homology"/>
<feature type="region of interest" description="Disordered" evidence="6">
    <location>
        <begin position="502"/>
        <end position="521"/>
    </location>
</feature>
<feature type="domain" description="Amine oxidase" evidence="7">
    <location>
        <begin position="13"/>
        <end position="492"/>
    </location>
</feature>
<feature type="compositionally biased region" description="Polar residues" evidence="6">
    <location>
        <begin position="511"/>
        <end position="521"/>
    </location>
</feature>
<dbReference type="Gene3D" id="3.50.50.60">
    <property type="entry name" value="FAD/NAD(P)-binding domain"/>
    <property type="match status" value="2"/>
</dbReference>
<keyword evidence="4 5" id="KW-0560">Oxidoreductase</keyword>
<keyword evidence="9" id="KW-1185">Reference proteome</keyword>